<dbReference type="AlphaFoldDB" id="W8WUI9"/>
<dbReference type="Proteomes" id="UP000019805">
    <property type="component" value="Chromosome"/>
</dbReference>
<sequence>MVTTLLAGLSILVIGDSHLISAGNLIDSLHMGLEGKGARVHTVGACGTEPSDWLAPVKSTCGAAERVGKGPVKILAAGAEIPSIQTLLAREKPRLLLIVMGDTLASYPKPSFPKAWAWQQVNALTKAVSATGTACLWIGPAWGQDGGKYGKTDARVKLVSAFLAGNVAPCGYIDSLKLSKPGAWTTVDGVHFNRAGYAAWGHALTQQLEQSPVLKTLEKR</sequence>
<name>W8WUI9_CASD6</name>
<evidence type="ECO:0000313" key="1">
    <source>
        <dbReference type="EMBL" id="CDM23214.1"/>
    </source>
</evidence>
<organism evidence="1 2">
    <name type="scientific">Castellaniella defragrans (strain DSM 12143 / CCUG 39792 / 65Phen)</name>
    <name type="common">Alcaligenes defragrans</name>
    <dbReference type="NCBI Taxonomy" id="1437824"/>
    <lineage>
        <taxon>Bacteria</taxon>
        <taxon>Pseudomonadati</taxon>
        <taxon>Pseudomonadota</taxon>
        <taxon>Betaproteobacteria</taxon>
        <taxon>Burkholderiales</taxon>
        <taxon>Alcaligenaceae</taxon>
        <taxon>Castellaniella</taxon>
    </lineage>
</organism>
<dbReference type="HOGENOM" id="CLU_1249781_0_0_4"/>
<dbReference type="RefSeq" id="WP_043680221.1">
    <property type="nucleotide sequence ID" value="NZ_HG916765.1"/>
</dbReference>
<dbReference type="EMBL" id="HG916765">
    <property type="protein sequence ID" value="CDM23214.1"/>
    <property type="molecule type" value="Genomic_DNA"/>
</dbReference>
<gene>
    <name evidence="1" type="ORF">BN940_03701</name>
</gene>
<protein>
    <submittedName>
        <fullName evidence="1">Cell morphology protein</fullName>
    </submittedName>
</protein>
<dbReference type="STRING" id="1437824.BN940_03701"/>
<dbReference type="KEGG" id="cdn:BN940_03701"/>
<reference evidence="1 2" key="1">
    <citation type="journal article" date="2014" name="BMC Microbiol.">
        <title>The oxygen-independent metabolism of cyclic monoterpenes in Castellaniella defragrans 65Phen.</title>
        <authorList>
            <person name="Petasch J."/>
            <person name="Disch E.M."/>
            <person name="Markert S."/>
            <person name="Becher D."/>
            <person name="Schweder T."/>
            <person name="Huttel B."/>
            <person name="Reinhardt R."/>
            <person name="Harder J."/>
        </authorList>
    </citation>
    <scope>NUCLEOTIDE SEQUENCE [LARGE SCALE GENOMIC DNA]</scope>
    <source>
        <strain evidence="1">65Phen</strain>
    </source>
</reference>
<accession>W8WUI9</accession>
<keyword evidence="2" id="KW-1185">Reference proteome</keyword>
<dbReference type="OrthoDB" id="8717310at2"/>
<dbReference type="Gene3D" id="3.40.50.1110">
    <property type="entry name" value="SGNH hydrolase"/>
    <property type="match status" value="1"/>
</dbReference>
<proteinExistence type="predicted"/>
<dbReference type="CDD" id="cd00229">
    <property type="entry name" value="SGNH_hydrolase"/>
    <property type="match status" value="1"/>
</dbReference>
<dbReference type="InterPro" id="IPR036514">
    <property type="entry name" value="SGNH_hydro_sf"/>
</dbReference>
<dbReference type="eggNOG" id="COG2755">
    <property type="taxonomic scope" value="Bacteria"/>
</dbReference>
<evidence type="ECO:0000313" key="2">
    <source>
        <dbReference type="Proteomes" id="UP000019805"/>
    </source>
</evidence>
<dbReference type="GO" id="GO:0016788">
    <property type="term" value="F:hydrolase activity, acting on ester bonds"/>
    <property type="evidence" value="ECO:0007669"/>
    <property type="project" value="UniProtKB-ARBA"/>
</dbReference>
<dbReference type="SUPFAM" id="SSF52266">
    <property type="entry name" value="SGNH hydrolase"/>
    <property type="match status" value="1"/>
</dbReference>